<feature type="binding site" evidence="9">
    <location>
        <position position="13"/>
    </location>
    <ligand>
        <name>Mg(2+)</name>
        <dbReference type="ChEBI" id="CHEBI:18420"/>
        <note>catalytic</note>
    </ligand>
</feature>
<comment type="caution">
    <text evidence="10">The sequence shown here is derived from an EMBL/GenBank/DDBJ whole genome shotgun (WGS) entry which is preliminary data.</text>
</comment>
<evidence type="ECO:0000256" key="7">
    <source>
        <dbReference type="ARBA" id="ARBA00022842"/>
    </source>
</evidence>
<organism evidence="10 11">
    <name type="scientific">Dulcicalothrix desertica PCC 7102</name>
    <dbReference type="NCBI Taxonomy" id="232991"/>
    <lineage>
        <taxon>Bacteria</taxon>
        <taxon>Bacillati</taxon>
        <taxon>Cyanobacteriota</taxon>
        <taxon>Cyanophyceae</taxon>
        <taxon>Nostocales</taxon>
        <taxon>Calotrichaceae</taxon>
        <taxon>Dulcicalothrix</taxon>
    </lineage>
</organism>
<keyword evidence="6 9" id="KW-0378">Hydrolase</keyword>
<comment type="cofactor">
    <cofactor evidence="1 9">
        <name>Mg(2+)</name>
        <dbReference type="ChEBI" id="CHEBI:18420"/>
    </cofactor>
</comment>
<protein>
    <recommendedName>
        <fullName evidence="9">CRISPR-associated endoribonuclease Cas2</fullName>
        <ecNumber evidence="9">3.1.-.-</ecNumber>
    </recommendedName>
</protein>
<keyword evidence="4 9" id="KW-0479">Metal-binding</keyword>
<keyword evidence="8 9" id="KW-0051">Antiviral defense</keyword>
<sequence length="97" mass="11980">MAELKNCYIICYDIRCQKRWRKAYKLIEGYGERVQYSIFRCWLSQRTREKLRWELETILATEDNILFIRLSNRCVEDIPKYNRPGIWQNRDEPFLIV</sequence>
<dbReference type="HAMAP" id="MF_01471">
    <property type="entry name" value="Cas2"/>
    <property type="match status" value="1"/>
</dbReference>
<dbReference type="InterPro" id="IPR021127">
    <property type="entry name" value="CRISPR_associated_Cas2"/>
</dbReference>
<reference evidence="10" key="2">
    <citation type="journal article" date="2019" name="Genome Biol. Evol.">
        <title>Day and night: Metabolic profiles and evolutionary relationships of six axenic non-marine cyanobacteria.</title>
        <authorList>
            <person name="Will S.E."/>
            <person name="Henke P."/>
            <person name="Boedeker C."/>
            <person name="Huang S."/>
            <person name="Brinkmann H."/>
            <person name="Rohde M."/>
            <person name="Jarek M."/>
            <person name="Friedl T."/>
            <person name="Seufert S."/>
            <person name="Schumacher M."/>
            <person name="Overmann J."/>
            <person name="Neumann-Schaal M."/>
            <person name="Petersen J."/>
        </authorList>
    </citation>
    <scope>NUCLEOTIDE SEQUENCE [LARGE SCALE GENOMIC DNA]</scope>
    <source>
        <strain evidence="10">PCC 7102</strain>
    </source>
</reference>
<dbReference type="GO" id="GO:0046872">
    <property type="term" value="F:metal ion binding"/>
    <property type="evidence" value="ECO:0007669"/>
    <property type="project" value="UniProtKB-UniRule"/>
</dbReference>
<dbReference type="Pfam" id="PF09827">
    <property type="entry name" value="CRISPR_Cas2"/>
    <property type="match status" value="1"/>
</dbReference>
<dbReference type="Proteomes" id="UP000271624">
    <property type="component" value="Unassembled WGS sequence"/>
</dbReference>
<evidence type="ECO:0000256" key="4">
    <source>
        <dbReference type="ARBA" id="ARBA00022723"/>
    </source>
</evidence>
<dbReference type="GO" id="GO:0016787">
    <property type="term" value="F:hydrolase activity"/>
    <property type="evidence" value="ECO:0007669"/>
    <property type="project" value="UniProtKB-KW"/>
</dbReference>
<name>A0A3S1CVN7_9CYAN</name>
<evidence type="ECO:0000256" key="6">
    <source>
        <dbReference type="ARBA" id="ARBA00022801"/>
    </source>
</evidence>
<evidence type="ECO:0000256" key="2">
    <source>
        <dbReference type="ARBA" id="ARBA00009959"/>
    </source>
</evidence>
<dbReference type="EC" id="3.1.-.-" evidence="9"/>
<comment type="similarity">
    <text evidence="2 9">Belongs to the CRISPR-associated endoribonuclease Cas2 protein family.</text>
</comment>
<evidence type="ECO:0000256" key="3">
    <source>
        <dbReference type="ARBA" id="ARBA00022722"/>
    </source>
</evidence>
<evidence type="ECO:0000256" key="9">
    <source>
        <dbReference type="HAMAP-Rule" id="MF_01471"/>
    </source>
</evidence>
<evidence type="ECO:0000256" key="1">
    <source>
        <dbReference type="ARBA" id="ARBA00001946"/>
    </source>
</evidence>
<dbReference type="PANTHER" id="PTHR34405:SF3">
    <property type="entry name" value="CRISPR-ASSOCIATED ENDORIBONUCLEASE CAS2 3"/>
    <property type="match status" value="1"/>
</dbReference>
<comment type="subunit">
    <text evidence="9">Homodimer, forms a heterotetramer with a Cas1 homodimer.</text>
</comment>
<dbReference type="GO" id="GO:0043571">
    <property type="term" value="P:maintenance of CRISPR repeat elements"/>
    <property type="evidence" value="ECO:0007669"/>
    <property type="project" value="UniProtKB-UniRule"/>
</dbReference>
<reference evidence="10" key="1">
    <citation type="submission" date="2018-12" db="EMBL/GenBank/DDBJ databases">
        <authorList>
            <person name="Will S."/>
            <person name="Neumann-Schaal M."/>
            <person name="Henke P."/>
        </authorList>
    </citation>
    <scope>NUCLEOTIDE SEQUENCE</scope>
    <source>
        <strain evidence="10">PCC 7102</strain>
    </source>
</reference>
<accession>A0A3S1CVN7</accession>
<dbReference type="Gene3D" id="3.30.70.240">
    <property type="match status" value="1"/>
</dbReference>
<dbReference type="OrthoDB" id="9798176at2"/>
<keyword evidence="7 9" id="KW-0460">Magnesium</keyword>
<dbReference type="CDD" id="cd09725">
    <property type="entry name" value="Cas2_I_II_III"/>
    <property type="match status" value="1"/>
</dbReference>
<dbReference type="SUPFAM" id="SSF143430">
    <property type="entry name" value="TTP0101/SSO1404-like"/>
    <property type="match status" value="1"/>
</dbReference>
<dbReference type="RefSeq" id="WP_127078819.1">
    <property type="nucleotide sequence ID" value="NZ_RSCL01000001.1"/>
</dbReference>
<comment type="function">
    <text evidence="9">CRISPR (clustered regularly interspaced short palindromic repeat), is an adaptive immune system that provides protection against mobile genetic elements (viruses, transposable elements and conjugative plasmids). CRISPR clusters contain sequences complementary to antecedent mobile elements and target invading nucleic acids. CRISPR clusters are transcribed and processed into CRISPR RNA (crRNA). Functions as a ssRNA-specific endoribonuclease. Involved in the integration of spacer DNA into the CRISPR cassette.</text>
</comment>
<dbReference type="GO" id="GO:0004521">
    <property type="term" value="F:RNA endonuclease activity"/>
    <property type="evidence" value="ECO:0007669"/>
    <property type="project" value="InterPro"/>
</dbReference>
<evidence type="ECO:0000256" key="8">
    <source>
        <dbReference type="ARBA" id="ARBA00023118"/>
    </source>
</evidence>
<dbReference type="GO" id="GO:0051607">
    <property type="term" value="P:defense response to virus"/>
    <property type="evidence" value="ECO:0007669"/>
    <property type="project" value="UniProtKB-UniRule"/>
</dbReference>
<evidence type="ECO:0000256" key="5">
    <source>
        <dbReference type="ARBA" id="ARBA00022759"/>
    </source>
</evidence>
<proteinExistence type="inferred from homology"/>
<evidence type="ECO:0000313" key="11">
    <source>
        <dbReference type="Proteomes" id="UP000271624"/>
    </source>
</evidence>
<dbReference type="AlphaFoldDB" id="A0A3S1CVN7"/>
<dbReference type="NCBIfam" id="TIGR01573">
    <property type="entry name" value="cas2"/>
    <property type="match status" value="1"/>
</dbReference>
<keyword evidence="5 9" id="KW-0255">Endonuclease</keyword>
<dbReference type="EMBL" id="RSCL01000001">
    <property type="protein sequence ID" value="RUT10185.1"/>
    <property type="molecule type" value="Genomic_DNA"/>
</dbReference>
<dbReference type="PANTHER" id="PTHR34405">
    <property type="entry name" value="CRISPR-ASSOCIATED ENDORIBONUCLEASE CAS2"/>
    <property type="match status" value="1"/>
</dbReference>
<keyword evidence="3 9" id="KW-0540">Nuclease</keyword>
<gene>
    <name evidence="9 10" type="primary">cas2</name>
    <name evidence="10" type="ORF">DSM106972_006800</name>
</gene>
<dbReference type="InterPro" id="IPR019199">
    <property type="entry name" value="Virulence_VapD/CRISPR_Cas2"/>
</dbReference>
<keyword evidence="11" id="KW-1185">Reference proteome</keyword>
<evidence type="ECO:0000313" key="10">
    <source>
        <dbReference type="EMBL" id="RUT10185.1"/>
    </source>
</evidence>